<evidence type="ECO:0008006" key="3">
    <source>
        <dbReference type="Google" id="ProtNLM"/>
    </source>
</evidence>
<keyword evidence="2" id="KW-1185">Reference proteome</keyword>
<dbReference type="AlphaFoldDB" id="A0A9D4Z823"/>
<dbReference type="PANTHER" id="PTHR19446">
    <property type="entry name" value="REVERSE TRANSCRIPTASES"/>
    <property type="match status" value="1"/>
</dbReference>
<dbReference type="EMBL" id="JABFUD020000019">
    <property type="protein sequence ID" value="KAI5065738.1"/>
    <property type="molecule type" value="Genomic_DNA"/>
</dbReference>
<evidence type="ECO:0000313" key="2">
    <source>
        <dbReference type="Proteomes" id="UP000886520"/>
    </source>
</evidence>
<organism evidence="1 2">
    <name type="scientific">Adiantum capillus-veneris</name>
    <name type="common">Maidenhair fern</name>
    <dbReference type="NCBI Taxonomy" id="13818"/>
    <lineage>
        <taxon>Eukaryota</taxon>
        <taxon>Viridiplantae</taxon>
        <taxon>Streptophyta</taxon>
        <taxon>Embryophyta</taxon>
        <taxon>Tracheophyta</taxon>
        <taxon>Polypodiopsida</taxon>
        <taxon>Polypodiidae</taxon>
        <taxon>Polypodiales</taxon>
        <taxon>Pteridineae</taxon>
        <taxon>Pteridaceae</taxon>
        <taxon>Vittarioideae</taxon>
        <taxon>Adiantum</taxon>
    </lineage>
</organism>
<proteinExistence type="predicted"/>
<accession>A0A9D4Z823</accession>
<sequence>MGKVMLDHLNQIIGKEELPSPIIREARAKIFSTTPTLVDPDRANYLERPFTLDECRRTLKKLGEEKSLGWDGITVKFCQEFWEVLGPSFLQMASRAFTEGMLESWVKKGLIKLIPKQLACSQLKRRRPVTMMTVIYNVLAKRITERMSPVLVDAISPCQHGFIKGKSIYGN</sequence>
<name>A0A9D4Z823_ADICA</name>
<protein>
    <recommendedName>
        <fullName evidence="3">Reverse transcriptase domain-containing protein</fullName>
    </recommendedName>
</protein>
<reference evidence="1" key="1">
    <citation type="submission" date="2021-01" db="EMBL/GenBank/DDBJ databases">
        <title>Adiantum capillus-veneris genome.</title>
        <authorList>
            <person name="Fang Y."/>
            <person name="Liao Q."/>
        </authorList>
    </citation>
    <scope>NUCLEOTIDE SEQUENCE</scope>
    <source>
        <strain evidence="1">H3</strain>
        <tissue evidence="1">Leaf</tissue>
    </source>
</reference>
<dbReference type="SUPFAM" id="SSF56672">
    <property type="entry name" value="DNA/RNA polymerases"/>
    <property type="match status" value="1"/>
</dbReference>
<evidence type="ECO:0000313" key="1">
    <source>
        <dbReference type="EMBL" id="KAI5065738.1"/>
    </source>
</evidence>
<gene>
    <name evidence="1" type="ORF">GOP47_0020433</name>
</gene>
<dbReference type="InterPro" id="IPR043502">
    <property type="entry name" value="DNA/RNA_pol_sf"/>
</dbReference>
<dbReference type="Proteomes" id="UP000886520">
    <property type="component" value="Chromosome 19"/>
</dbReference>
<dbReference type="OrthoDB" id="1938551at2759"/>
<feature type="non-terminal residue" evidence="1">
    <location>
        <position position="171"/>
    </location>
</feature>
<comment type="caution">
    <text evidence="1">The sequence shown here is derived from an EMBL/GenBank/DDBJ whole genome shotgun (WGS) entry which is preliminary data.</text>
</comment>